<dbReference type="GO" id="GO:0015986">
    <property type="term" value="P:proton motive force-driven ATP synthesis"/>
    <property type="evidence" value="ECO:0007669"/>
    <property type="project" value="InterPro"/>
</dbReference>
<comment type="function">
    <text evidence="9">F(1)F(0) ATP synthase produces ATP from ADP in the presence of a proton or sodium gradient. F-type ATPases consist of two structural domains, F(1) containing the extramembraneous catalytic core and F(0) containing the membrane proton channel, linked together by a central stalk and a peripheral stalk. During catalysis, ATP synthesis in the catalytic domain of F(1) is coupled via a rotary mechanism of the central stalk subunits to proton translocation.</text>
</comment>
<evidence type="ECO:0000256" key="8">
    <source>
        <dbReference type="ARBA" id="ARBA00023136"/>
    </source>
</evidence>
<dbReference type="EMBL" id="UINC01206202">
    <property type="protein sequence ID" value="SVE27719.1"/>
    <property type="molecule type" value="Genomic_DNA"/>
</dbReference>
<evidence type="ECO:0000256" key="2">
    <source>
        <dbReference type="ARBA" id="ARBA00022448"/>
    </source>
</evidence>
<evidence type="ECO:0000256" key="3">
    <source>
        <dbReference type="ARBA" id="ARBA00022547"/>
    </source>
</evidence>
<proteinExistence type="predicted"/>
<keyword evidence="5" id="KW-0375">Hydrogen ion transport</keyword>
<name>A0A383C6N5_9ZZZZ</name>
<organism evidence="11">
    <name type="scientific">marine metagenome</name>
    <dbReference type="NCBI Taxonomy" id="408172"/>
    <lineage>
        <taxon>unclassified sequences</taxon>
        <taxon>metagenomes</taxon>
        <taxon>ecological metagenomes</taxon>
    </lineage>
</organism>
<dbReference type="GO" id="GO:0045259">
    <property type="term" value="C:proton-transporting ATP synthase complex"/>
    <property type="evidence" value="ECO:0007669"/>
    <property type="project" value="UniProtKB-KW"/>
</dbReference>
<evidence type="ECO:0000256" key="4">
    <source>
        <dbReference type="ARBA" id="ARBA00022692"/>
    </source>
</evidence>
<gene>
    <name evidence="11" type="ORF">METZ01_LOCUS480573</name>
</gene>
<evidence type="ECO:0000256" key="10">
    <source>
        <dbReference type="SAM" id="Phobius"/>
    </source>
</evidence>
<feature type="transmembrane region" description="Helical" evidence="10">
    <location>
        <begin position="34"/>
        <end position="52"/>
    </location>
</feature>
<evidence type="ECO:0000256" key="7">
    <source>
        <dbReference type="ARBA" id="ARBA00023065"/>
    </source>
</evidence>
<keyword evidence="3" id="KW-0138">CF(0)</keyword>
<protein>
    <submittedName>
        <fullName evidence="11">Uncharacterized protein</fullName>
    </submittedName>
</protein>
<evidence type="ECO:0000313" key="11">
    <source>
        <dbReference type="EMBL" id="SVE27719.1"/>
    </source>
</evidence>
<sequence length="79" mass="9011">MKTVKCFIVLCCINFSFGSEGGGFFEQWFMPDTALFLWSIVTFLIVLSILRWKAWGPLMDALDARAKQIEESLSKAEKV</sequence>
<accession>A0A383C6N5</accession>
<feature type="non-terminal residue" evidence="11">
    <location>
        <position position="79"/>
    </location>
</feature>
<reference evidence="11" key="1">
    <citation type="submission" date="2018-05" db="EMBL/GenBank/DDBJ databases">
        <authorList>
            <person name="Lanie J.A."/>
            <person name="Ng W.-L."/>
            <person name="Kazmierczak K.M."/>
            <person name="Andrzejewski T.M."/>
            <person name="Davidsen T.M."/>
            <person name="Wayne K.J."/>
            <person name="Tettelin H."/>
            <person name="Glass J.I."/>
            <person name="Rusch D."/>
            <person name="Podicherti R."/>
            <person name="Tsui H.-C.T."/>
            <person name="Winkler M.E."/>
        </authorList>
    </citation>
    <scope>NUCLEOTIDE SEQUENCE</scope>
</reference>
<keyword evidence="6 10" id="KW-1133">Transmembrane helix</keyword>
<evidence type="ECO:0000256" key="6">
    <source>
        <dbReference type="ARBA" id="ARBA00022989"/>
    </source>
</evidence>
<dbReference type="Pfam" id="PF00430">
    <property type="entry name" value="ATP-synt_B"/>
    <property type="match status" value="1"/>
</dbReference>
<evidence type="ECO:0000256" key="5">
    <source>
        <dbReference type="ARBA" id="ARBA00022781"/>
    </source>
</evidence>
<dbReference type="InterPro" id="IPR002146">
    <property type="entry name" value="ATP_synth_b/b'su_bac/chlpt"/>
</dbReference>
<dbReference type="AlphaFoldDB" id="A0A383C6N5"/>
<evidence type="ECO:0000256" key="9">
    <source>
        <dbReference type="ARBA" id="ARBA00025198"/>
    </source>
</evidence>
<dbReference type="GO" id="GO:0015078">
    <property type="term" value="F:proton transmembrane transporter activity"/>
    <property type="evidence" value="ECO:0007669"/>
    <property type="project" value="InterPro"/>
</dbReference>
<comment type="subcellular location">
    <subcellularLocation>
        <location evidence="1">Membrane</location>
        <topology evidence="1">Single-pass membrane protein</topology>
    </subcellularLocation>
</comment>
<evidence type="ECO:0000256" key="1">
    <source>
        <dbReference type="ARBA" id="ARBA00004167"/>
    </source>
</evidence>
<keyword evidence="8 10" id="KW-0472">Membrane</keyword>
<dbReference type="CDD" id="cd06503">
    <property type="entry name" value="ATP-synt_Fo_b"/>
    <property type="match status" value="1"/>
</dbReference>
<keyword evidence="2" id="KW-0813">Transport</keyword>
<keyword evidence="4 10" id="KW-0812">Transmembrane</keyword>
<keyword evidence="7" id="KW-0406">Ion transport</keyword>